<organism evidence="2 3">
    <name type="scientific">Pseudomonas shahriarae</name>
    <dbReference type="NCBI Taxonomy" id="2745512"/>
    <lineage>
        <taxon>Bacteria</taxon>
        <taxon>Pseudomonadati</taxon>
        <taxon>Pseudomonadota</taxon>
        <taxon>Gammaproteobacteria</taxon>
        <taxon>Pseudomonadales</taxon>
        <taxon>Pseudomonadaceae</taxon>
        <taxon>Pseudomonas</taxon>
    </lineage>
</organism>
<protein>
    <submittedName>
        <fullName evidence="2">Transposase</fullName>
    </submittedName>
</protein>
<feature type="non-terminal residue" evidence="2">
    <location>
        <position position="1"/>
    </location>
</feature>
<evidence type="ECO:0000313" key="2">
    <source>
        <dbReference type="EMBL" id="MDD1012005.1"/>
    </source>
</evidence>
<reference evidence="2 3" key="1">
    <citation type="submission" date="2022-05" db="EMBL/GenBank/DDBJ databases">
        <title>Novel Pseudomonas spp. Isolated from a Rainbow Trout Aquaculture Facility.</title>
        <authorList>
            <person name="Testerman T."/>
            <person name="Graf J."/>
        </authorList>
    </citation>
    <scope>NUCLEOTIDE SEQUENCE [LARGE SCALE GENOMIC DNA]</scope>
    <source>
        <strain evidence="2 3">ID1042</strain>
    </source>
</reference>
<evidence type="ECO:0000313" key="3">
    <source>
        <dbReference type="Proteomes" id="UP001148185"/>
    </source>
</evidence>
<dbReference type="GO" id="GO:0003677">
    <property type="term" value="F:DNA binding"/>
    <property type="evidence" value="ECO:0007669"/>
    <property type="project" value="InterPro"/>
</dbReference>
<sequence length="89" mass="10257">QIAARRSTYTHLSKRSVLYKAKRKIEKAKAQVRAKVEHPLRVIKRQFGYVKTRFRGLAKNTAQLTTLSALSNLWMVRRQLLPAAGEVRP</sequence>
<feature type="domain" description="Transposase IS4-like" evidence="1">
    <location>
        <begin position="5"/>
        <end position="73"/>
    </location>
</feature>
<dbReference type="EMBL" id="JAMDHA010000092">
    <property type="protein sequence ID" value="MDD1012005.1"/>
    <property type="molecule type" value="Genomic_DNA"/>
</dbReference>
<dbReference type="InterPro" id="IPR002559">
    <property type="entry name" value="Transposase_11"/>
</dbReference>
<name>A0A9X4C8U6_9PSED</name>
<dbReference type="AlphaFoldDB" id="A0A9X4C8U6"/>
<dbReference type="GO" id="GO:0006313">
    <property type="term" value="P:DNA transposition"/>
    <property type="evidence" value="ECO:0007669"/>
    <property type="project" value="InterPro"/>
</dbReference>
<accession>A0A9X4C8U6</accession>
<dbReference type="RefSeq" id="WP_273878611.1">
    <property type="nucleotide sequence ID" value="NZ_JAMDHA010000092.1"/>
</dbReference>
<keyword evidence="3" id="KW-1185">Reference proteome</keyword>
<dbReference type="Proteomes" id="UP001148185">
    <property type="component" value="Unassembled WGS sequence"/>
</dbReference>
<comment type="caution">
    <text evidence="2">The sequence shown here is derived from an EMBL/GenBank/DDBJ whole genome shotgun (WGS) entry which is preliminary data.</text>
</comment>
<gene>
    <name evidence="2" type="ORF">M5G27_31725</name>
</gene>
<evidence type="ECO:0000259" key="1">
    <source>
        <dbReference type="Pfam" id="PF01609"/>
    </source>
</evidence>
<dbReference type="PANTHER" id="PTHR35604:SF2">
    <property type="entry name" value="TRANSPOSASE INSH FOR INSERTION SEQUENCE ELEMENT IS5A-RELATED"/>
    <property type="match status" value="1"/>
</dbReference>
<proteinExistence type="predicted"/>
<dbReference type="GO" id="GO:0004803">
    <property type="term" value="F:transposase activity"/>
    <property type="evidence" value="ECO:0007669"/>
    <property type="project" value="InterPro"/>
</dbReference>
<dbReference type="Pfam" id="PF01609">
    <property type="entry name" value="DDE_Tnp_1"/>
    <property type="match status" value="1"/>
</dbReference>
<dbReference type="PANTHER" id="PTHR35604">
    <property type="entry name" value="TRANSPOSASE INSH FOR INSERTION SEQUENCE ELEMENT IS5A-RELATED"/>
    <property type="match status" value="1"/>
</dbReference>